<evidence type="ECO:0000313" key="7">
    <source>
        <dbReference type="EMBL" id="TRX60414.1"/>
    </source>
</evidence>
<dbReference type="Pfam" id="PF00005">
    <property type="entry name" value="ABC_tran"/>
    <property type="match status" value="1"/>
</dbReference>
<dbReference type="Gene3D" id="1.20.1560.10">
    <property type="entry name" value="ABC transporter type 1, transmembrane domain"/>
    <property type="match status" value="1"/>
</dbReference>
<feature type="transmembrane region" description="Helical" evidence="5">
    <location>
        <begin position="82"/>
        <end position="103"/>
    </location>
</feature>
<dbReference type="InterPro" id="IPR039421">
    <property type="entry name" value="Type_1_exporter"/>
</dbReference>
<dbReference type="SUPFAM" id="SSF52540">
    <property type="entry name" value="P-loop containing nucleoside triphosphate hydrolases"/>
    <property type="match status" value="1"/>
</dbReference>
<comment type="subcellular location">
    <subcellularLocation>
        <location evidence="1">Cell membrane</location>
        <topology evidence="1">Multi-pass membrane protein</topology>
    </subcellularLocation>
</comment>
<reference evidence="7 8" key="1">
    <citation type="submission" date="2019-07" db="EMBL/GenBank/DDBJ databases">
        <title>Draft genome of C. aurimucosum strain 2274.</title>
        <authorList>
            <person name="Pacheco L.G.C."/>
            <person name="Aguiar E.R.G.R."/>
            <person name="Santos C.S."/>
            <person name="Rocha D.J.P.G."/>
            <person name="Sant'Anna L.O."/>
            <person name="Mattos-Guaraldi A.L."/>
            <person name="Santos L.S."/>
        </authorList>
    </citation>
    <scope>NUCLEOTIDE SEQUENCE [LARGE SCALE GENOMIC DNA]</scope>
    <source>
        <strain evidence="7 8">2274</strain>
    </source>
</reference>
<feature type="transmembrane region" description="Helical" evidence="5">
    <location>
        <begin position="49"/>
        <end position="70"/>
    </location>
</feature>
<keyword evidence="2 5" id="KW-0812">Transmembrane</keyword>
<accession>A0A553FT32</accession>
<dbReference type="SUPFAM" id="SSF90123">
    <property type="entry name" value="ABC transporter transmembrane region"/>
    <property type="match status" value="1"/>
</dbReference>
<evidence type="ECO:0000256" key="3">
    <source>
        <dbReference type="ARBA" id="ARBA00022989"/>
    </source>
</evidence>
<dbReference type="GO" id="GO:0015421">
    <property type="term" value="F:ABC-type oligopeptide transporter activity"/>
    <property type="evidence" value="ECO:0007669"/>
    <property type="project" value="TreeGrafter"/>
</dbReference>
<feature type="transmembrane region" description="Helical" evidence="5">
    <location>
        <begin position="160"/>
        <end position="179"/>
    </location>
</feature>
<dbReference type="Pfam" id="PF00664">
    <property type="entry name" value="ABC_membrane"/>
    <property type="match status" value="1"/>
</dbReference>
<dbReference type="InterPro" id="IPR036640">
    <property type="entry name" value="ABC1_TM_sf"/>
</dbReference>
<feature type="transmembrane region" description="Helical" evidence="5">
    <location>
        <begin position="302"/>
        <end position="323"/>
    </location>
</feature>
<comment type="caution">
    <text evidence="7">The sequence shown here is derived from an EMBL/GenBank/DDBJ whole genome shotgun (WGS) entry which is preliminary data.</text>
</comment>
<dbReference type="PROSITE" id="PS50929">
    <property type="entry name" value="ABC_TM1F"/>
    <property type="match status" value="1"/>
</dbReference>
<keyword evidence="8" id="KW-1185">Reference proteome</keyword>
<organism evidence="7 8">
    <name type="scientific">Corynebacterium hiratae</name>
    <dbReference type="NCBI Taxonomy" id="3139423"/>
    <lineage>
        <taxon>Bacteria</taxon>
        <taxon>Bacillati</taxon>
        <taxon>Actinomycetota</taxon>
        <taxon>Actinomycetes</taxon>
        <taxon>Mycobacteriales</taxon>
        <taxon>Corynebacteriaceae</taxon>
        <taxon>Corynebacterium</taxon>
    </lineage>
</organism>
<dbReference type="RefSeq" id="WP_144013710.1">
    <property type="nucleotide sequence ID" value="NZ_VKDK01000015.1"/>
</dbReference>
<keyword evidence="3 5" id="KW-1133">Transmembrane helix</keyword>
<name>A0A553FT32_9CORY</name>
<evidence type="ECO:0000256" key="4">
    <source>
        <dbReference type="ARBA" id="ARBA00023136"/>
    </source>
</evidence>
<evidence type="ECO:0000256" key="1">
    <source>
        <dbReference type="ARBA" id="ARBA00004651"/>
    </source>
</evidence>
<sequence>MTHYPRMRTWSWYLPDEPPTGEVSLTETTDFSRPGAATWRMLGAQRTGVIGIFIATLINAPLGALVSVIIGHTTQYAFSDPSWRTVALPLAATAVILFVAYICEATADAFTDLSQARTTHTLRLNLLDKLLGASTAGISPGRLLNTMDEDSHYIGQLKQILNFPLVMVGYLLGAVVSLAPVSWQVSAALLIGALATALASWATTKPLTKVAARRRQLENTALSLATDFAQGSRVIKGLGAKDIARQRFSDAAHEALATMLHEAKLSSLMAWVRQMVPASFAVGILAWTSWETFEGHIAPGGMMAITMLAPPALTALGVSLGLLTENWARARASVERVGELLGQLDTTTEKTTGTPIELSPGLHVWMPTTAAGRSTVDSWVRYLNDNGALCPPHRISVLEGTLQDNVDPLRAATQTQTHDALHASACEDIVIRLGGLGPGGELPTAPIGEAGLNLSGGQRQRVALARALALDPDVLVLDNPTTGLDSLTLADVAKRVRELRADKTTVVITSASTWAANADEVVEL</sequence>
<evidence type="ECO:0000256" key="2">
    <source>
        <dbReference type="ARBA" id="ARBA00022692"/>
    </source>
</evidence>
<dbReference type="InterPro" id="IPR011527">
    <property type="entry name" value="ABC1_TM_dom"/>
</dbReference>
<evidence type="ECO:0000259" key="6">
    <source>
        <dbReference type="PROSITE" id="PS50929"/>
    </source>
</evidence>
<dbReference type="AlphaFoldDB" id="A0A553FT32"/>
<dbReference type="Gene3D" id="3.40.50.300">
    <property type="entry name" value="P-loop containing nucleotide triphosphate hydrolases"/>
    <property type="match status" value="1"/>
</dbReference>
<protein>
    <submittedName>
        <fullName evidence="7">ABC transporter ATP-binding protein</fullName>
    </submittedName>
</protein>
<dbReference type="PROSITE" id="PS00211">
    <property type="entry name" value="ABC_TRANSPORTER_1"/>
    <property type="match status" value="1"/>
</dbReference>
<feature type="domain" description="ABC transmembrane type-1" evidence="6">
    <location>
        <begin position="50"/>
        <end position="325"/>
    </location>
</feature>
<dbReference type="GO" id="GO:0016887">
    <property type="term" value="F:ATP hydrolysis activity"/>
    <property type="evidence" value="ECO:0007669"/>
    <property type="project" value="InterPro"/>
</dbReference>
<keyword evidence="7" id="KW-0547">Nucleotide-binding</keyword>
<dbReference type="InterPro" id="IPR003439">
    <property type="entry name" value="ABC_transporter-like_ATP-bd"/>
</dbReference>
<dbReference type="GO" id="GO:0005524">
    <property type="term" value="F:ATP binding"/>
    <property type="evidence" value="ECO:0007669"/>
    <property type="project" value="UniProtKB-KW"/>
</dbReference>
<dbReference type="EMBL" id="VKDK01000015">
    <property type="protein sequence ID" value="TRX60414.1"/>
    <property type="molecule type" value="Genomic_DNA"/>
</dbReference>
<feature type="transmembrane region" description="Helical" evidence="5">
    <location>
        <begin position="268"/>
        <end position="290"/>
    </location>
</feature>
<proteinExistence type="predicted"/>
<keyword evidence="4 5" id="KW-0472">Membrane</keyword>
<dbReference type="InterPro" id="IPR017871">
    <property type="entry name" value="ABC_transporter-like_CS"/>
</dbReference>
<dbReference type="PANTHER" id="PTHR43394:SF1">
    <property type="entry name" value="ATP-BINDING CASSETTE SUB-FAMILY B MEMBER 10, MITOCHONDRIAL"/>
    <property type="match status" value="1"/>
</dbReference>
<dbReference type="InterPro" id="IPR027417">
    <property type="entry name" value="P-loop_NTPase"/>
</dbReference>
<gene>
    <name evidence="7" type="ORF">FNY97_09045</name>
</gene>
<dbReference type="Proteomes" id="UP000320443">
    <property type="component" value="Unassembled WGS sequence"/>
</dbReference>
<feature type="transmembrane region" description="Helical" evidence="5">
    <location>
        <begin position="185"/>
        <end position="204"/>
    </location>
</feature>
<dbReference type="PANTHER" id="PTHR43394">
    <property type="entry name" value="ATP-DEPENDENT PERMEASE MDL1, MITOCHONDRIAL"/>
    <property type="match status" value="1"/>
</dbReference>
<evidence type="ECO:0000256" key="5">
    <source>
        <dbReference type="SAM" id="Phobius"/>
    </source>
</evidence>
<keyword evidence="7" id="KW-0067">ATP-binding</keyword>
<evidence type="ECO:0000313" key="8">
    <source>
        <dbReference type="Proteomes" id="UP000320443"/>
    </source>
</evidence>
<dbReference type="GO" id="GO:0005886">
    <property type="term" value="C:plasma membrane"/>
    <property type="evidence" value="ECO:0007669"/>
    <property type="project" value="UniProtKB-SubCell"/>
</dbReference>